<dbReference type="PROSITE" id="PS51318">
    <property type="entry name" value="TAT"/>
    <property type="match status" value="1"/>
</dbReference>
<keyword evidence="3" id="KW-1185">Reference proteome</keyword>
<feature type="signal peptide" evidence="1">
    <location>
        <begin position="1"/>
        <end position="28"/>
    </location>
</feature>
<evidence type="ECO:0000256" key="1">
    <source>
        <dbReference type="SAM" id="SignalP"/>
    </source>
</evidence>
<organism evidence="2 3">
    <name type="scientific">Arthrobacter deserti</name>
    <dbReference type="NCBI Taxonomy" id="1742687"/>
    <lineage>
        <taxon>Bacteria</taxon>
        <taxon>Bacillati</taxon>
        <taxon>Actinomycetota</taxon>
        <taxon>Actinomycetes</taxon>
        <taxon>Micrococcales</taxon>
        <taxon>Micrococcaceae</taxon>
        <taxon>Arthrobacter</taxon>
    </lineage>
</organism>
<keyword evidence="1" id="KW-0732">Signal</keyword>
<proteinExistence type="predicted"/>
<dbReference type="Proteomes" id="UP000523795">
    <property type="component" value="Unassembled WGS sequence"/>
</dbReference>
<feature type="non-terminal residue" evidence="2">
    <location>
        <position position="90"/>
    </location>
</feature>
<reference evidence="2 3" key="1">
    <citation type="submission" date="2020-04" db="EMBL/GenBank/DDBJ databases">
        <authorList>
            <person name="Liu S."/>
        </authorList>
    </citation>
    <scope>NUCLEOTIDE SEQUENCE [LARGE SCALE GENOMIC DNA]</scope>
    <source>
        <strain evidence="2 3">CGMCC 1.15091</strain>
    </source>
</reference>
<sequence length="90" mass="10248">MAHGLHRLSRRSFLIASAFALATSADLAATRRLQAERPDPRILVLEDEAADRRFPRSSWVLFPGYKTSWEEGLWIMNSLRPALTRRGQLA</sequence>
<dbReference type="EMBL" id="JAAZSR010000176">
    <property type="protein sequence ID" value="NKX51126.1"/>
    <property type="molecule type" value="Genomic_DNA"/>
</dbReference>
<keyword evidence="2" id="KW-0378">Hydrolase</keyword>
<evidence type="ECO:0000313" key="2">
    <source>
        <dbReference type="EMBL" id="NKX51126.1"/>
    </source>
</evidence>
<comment type="caution">
    <text evidence="2">The sequence shown here is derived from an EMBL/GenBank/DDBJ whole genome shotgun (WGS) entry which is preliminary data.</text>
</comment>
<feature type="chain" id="PRO_5046325275" evidence="1">
    <location>
        <begin position="29"/>
        <end position="90"/>
    </location>
</feature>
<evidence type="ECO:0000313" key="3">
    <source>
        <dbReference type="Proteomes" id="UP000523795"/>
    </source>
</evidence>
<accession>A0ABX1JQW7</accession>
<name>A0ABX1JQW7_9MICC</name>
<dbReference type="GO" id="GO:0016787">
    <property type="term" value="F:hydrolase activity"/>
    <property type="evidence" value="ECO:0007669"/>
    <property type="project" value="UniProtKB-KW"/>
</dbReference>
<gene>
    <name evidence="2" type="ORF">HER39_11250</name>
</gene>
<protein>
    <submittedName>
        <fullName evidence="2">Alpha/beta hydrolase</fullName>
    </submittedName>
</protein>
<dbReference type="InterPro" id="IPR006311">
    <property type="entry name" value="TAT_signal"/>
</dbReference>